<gene>
    <name evidence="1" type="ORF">PW252_00825</name>
</gene>
<dbReference type="AlphaFoldDB" id="A0AA96VL94"/>
<dbReference type="RefSeq" id="WP_172090711.1">
    <property type="nucleotide sequence ID" value="NZ_CP118735.1"/>
</dbReference>
<accession>A0AA96VL94</accession>
<dbReference type="EMBL" id="CP118735">
    <property type="protein sequence ID" value="WNY51238.1"/>
    <property type="molecule type" value="Genomic_DNA"/>
</dbReference>
<evidence type="ECO:0000313" key="1">
    <source>
        <dbReference type="EMBL" id="WNY51238.1"/>
    </source>
</evidence>
<sequence length="239" mass="27434">MSMRKNIHAVIMGLLIVALLWFVYQIFAIQKKTEQYKADVATFVGAVENKNYGEALSQLSRLESYSLSNSELIEAKEVTRILKGDLTSLENRQKALKLEPMEFLTGYFNAQFTPGTTYLVSHDRDMMLEYETKAPEIVRNYIIGNTFYEYDGHGGIDYDKFIKISEDGNVNYLSRTGKIGRIRVYLNKVEVFLQNVNGDEIYEWGIWDIESSGINSTLYTSRNGRAIDRVYEASGYTKE</sequence>
<protein>
    <submittedName>
        <fullName evidence="1">Uncharacterized protein</fullName>
    </submittedName>
</protein>
<organism evidence="1">
    <name type="scientific">Streptococcus iners</name>
    <dbReference type="NCBI Taxonomy" id="3028084"/>
    <lineage>
        <taxon>Bacteria</taxon>
        <taxon>Bacillati</taxon>
        <taxon>Bacillota</taxon>
        <taxon>Bacilli</taxon>
        <taxon>Lactobacillales</taxon>
        <taxon>Streptococcaceae</taxon>
        <taxon>Streptococcus</taxon>
    </lineage>
</organism>
<dbReference type="KEGG" id="sins:PW252_00825"/>
<proteinExistence type="predicted"/>
<reference evidence="1" key="1">
    <citation type="submission" date="2023-02" db="EMBL/GenBank/DDBJ databases">
        <title>Streptococcus sp. Genome Sequencing and Assembly.</title>
        <authorList>
            <person name="Shore S.M."/>
            <person name="Nicholson T.L."/>
        </authorList>
    </citation>
    <scope>NUCLEOTIDE SEQUENCE</scope>
    <source>
        <strain evidence="1">29887</strain>
    </source>
</reference>
<name>A0AA96VL94_9STRE</name>